<feature type="domain" description="Flagellar motor switch protein FliG N-terminal" evidence="14">
    <location>
        <begin position="35"/>
        <end position="137"/>
    </location>
</feature>
<dbReference type="GO" id="GO:0005886">
    <property type="term" value="C:plasma membrane"/>
    <property type="evidence" value="ECO:0007669"/>
    <property type="project" value="UniProtKB-SubCell"/>
</dbReference>
<evidence type="ECO:0000256" key="9">
    <source>
        <dbReference type="ARBA" id="ARBA00023143"/>
    </source>
</evidence>
<dbReference type="InterPro" id="IPR011002">
    <property type="entry name" value="FliG_a-hlx"/>
</dbReference>
<comment type="function">
    <text evidence="10">FliG is one of three proteins (FliG, FliN, FliM) that forms the rotor-mounted switch complex (C ring), located at the base of the basal body. This complex interacts with the CheY and CheZ chemotaxis proteins, in addition to contacting components of the motor that determine the direction of flagellar rotation.</text>
</comment>
<dbReference type="InterPro" id="IPR023087">
    <property type="entry name" value="Flg_Motor_Flig_C"/>
</dbReference>
<evidence type="ECO:0000259" key="14">
    <source>
        <dbReference type="Pfam" id="PF14842"/>
    </source>
</evidence>
<dbReference type="GO" id="GO:0009425">
    <property type="term" value="C:bacterial-type flagellum basal body"/>
    <property type="evidence" value="ECO:0007669"/>
    <property type="project" value="UniProtKB-SubCell"/>
</dbReference>
<reference evidence="16 17" key="1">
    <citation type="submission" date="2015-09" db="EMBL/GenBank/DDBJ databases">
        <title>Identification and resolution of microdiversity through metagenomic sequencing of parallel consortia.</title>
        <authorList>
            <person name="Nelson W.C."/>
            <person name="Romine M.F."/>
            <person name="Lindemann S.R."/>
        </authorList>
    </citation>
    <scope>NUCLEOTIDE SEQUENCE [LARGE SCALE GENOMIC DNA]</scope>
    <source>
        <strain evidence="16">HL-91</strain>
    </source>
</reference>
<dbReference type="InterPro" id="IPR000090">
    <property type="entry name" value="Flg_Motor_Flig"/>
</dbReference>
<feature type="compositionally biased region" description="Low complexity" evidence="11">
    <location>
        <begin position="14"/>
        <end position="24"/>
    </location>
</feature>
<evidence type="ECO:0000256" key="4">
    <source>
        <dbReference type="ARBA" id="ARBA00021870"/>
    </source>
</evidence>
<keyword evidence="6" id="KW-0145">Chemotaxis</keyword>
<name>A0A0P7WTL4_9RHOB</name>
<dbReference type="Pfam" id="PF01706">
    <property type="entry name" value="FliG_C"/>
    <property type="match status" value="1"/>
</dbReference>
<keyword evidence="7" id="KW-0283">Flagellar rotation</keyword>
<feature type="region of interest" description="Disordered" evidence="11">
    <location>
        <begin position="1"/>
        <end position="35"/>
    </location>
</feature>
<dbReference type="PANTHER" id="PTHR30534">
    <property type="entry name" value="FLAGELLAR MOTOR SWITCH PROTEIN FLIG"/>
    <property type="match status" value="1"/>
</dbReference>
<comment type="similarity">
    <text evidence="3">Belongs to the FliG family.</text>
</comment>
<dbReference type="Gene3D" id="1.10.220.30">
    <property type="match status" value="3"/>
</dbReference>
<dbReference type="InterPro" id="IPR032779">
    <property type="entry name" value="FliG_M"/>
</dbReference>
<evidence type="ECO:0000313" key="18">
    <source>
        <dbReference type="Proteomes" id="UP000182045"/>
    </source>
</evidence>
<comment type="caution">
    <text evidence="16">The sequence shown here is derived from an EMBL/GenBank/DDBJ whole genome shotgun (WGS) entry which is preliminary data.</text>
</comment>
<evidence type="ECO:0000256" key="3">
    <source>
        <dbReference type="ARBA" id="ARBA00010299"/>
    </source>
</evidence>
<dbReference type="PRINTS" id="PR00954">
    <property type="entry name" value="FLGMOTORFLIG"/>
</dbReference>
<dbReference type="Proteomes" id="UP000050413">
    <property type="component" value="Unassembled WGS sequence"/>
</dbReference>
<evidence type="ECO:0000313" key="15">
    <source>
        <dbReference type="EMBL" id="CUX81304.1"/>
    </source>
</evidence>
<dbReference type="InterPro" id="IPR028263">
    <property type="entry name" value="FliG_N"/>
</dbReference>
<dbReference type="SUPFAM" id="SSF48029">
    <property type="entry name" value="FliG"/>
    <property type="match status" value="2"/>
</dbReference>
<evidence type="ECO:0000256" key="2">
    <source>
        <dbReference type="ARBA" id="ARBA00004413"/>
    </source>
</evidence>
<comment type="subcellular location">
    <subcellularLocation>
        <location evidence="1">Bacterial flagellum basal body</location>
    </subcellularLocation>
    <subcellularLocation>
        <location evidence="2">Cell membrane</location>
        <topology evidence="2">Peripheral membrane protein</topology>
        <orientation evidence="2">Cytoplasmic side</orientation>
    </subcellularLocation>
</comment>
<sequence>MSGSSIAVPSANLAPQRQAAGRAAPPAPRARTDHLSGAQKAAIVMRVLLAEGVDLPLSRLPEQDQAAMTQALASLRLIDRPTMCAVVEEFVEMLEQVGMSFPESIEDALTLLDGKLDSKVSTRLRAVARGGGGDDPWSVVELAELPALCAILQNESTVVGAVVLSKLSTEKAARLLAALPRHTAQTLALAVARTDSISPGAVARIGQSLADQLRDIPARAFSSPSAQRIGNILNSSPSALRDQLLSEMEQANRDFASGVRRSIFTFQDIPQRVGARDVASVLRSLSEDDLRLILSANDVGSRPTMDFLLDNISKRLAETMREDASALPKPSAEALDAAQSRVAAAIRAMADAGDLDLLPPPQQG</sequence>
<keyword evidence="8" id="KW-0472">Membrane</keyword>
<evidence type="ECO:0000313" key="16">
    <source>
        <dbReference type="EMBL" id="KPP94250.1"/>
    </source>
</evidence>
<evidence type="ECO:0000313" key="17">
    <source>
        <dbReference type="Proteomes" id="UP000050413"/>
    </source>
</evidence>
<evidence type="ECO:0000256" key="6">
    <source>
        <dbReference type="ARBA" id="ARBA00022500"/>
    </source>
</evidence>
<keyword evidence="16" id="KW-0969">Cilium</keyword>
<evidence type="ECO:0000256" key="1">
    <source>
        <dbReference type="ARBA" id="ARBA00004117"/>
    </source>
</evidence>
<dbReference type="GO" id="GO:0006935">
    <property type="term" value="P:chemotaxis"/>
    <property type="evidence" value="ECO:0007669"/>
    <property type="project" value="UniProtKB-KW"/>
</dbReference>
<dbReference type="OrthoDB" id="7616820at2"/>
<feature type="domain" description="Flagellar motor switch protein FliG middle" evidence="13">
    <location>
        <begin position="148"/>
        <end position="218"/>
    </location>
</feature>
<dbReference type="RefSeq" id="WP_072245934.1">
    <property type="nucleotide sequence ID" value="NZ_FBYC01000004.1"/>
</dbReference>
<gene>
    <name evidence="16" type="primary">fliG-2</name>
    <name evidence="15" type="ORF">Ga0058931_1680</name>
    <name evidence="16" type="ORF">HLUCCA05_13095</name>
</gene>
<proteinExistence type="inferred from homology"/>
<dbReference type="GO" id="GO:0071973">
    <property type="term" value="P:bacterial-type flagellum-dependent cell motility"/>
    <property type="evidence" value="ECO:0007669"/>
    <property type="project" value="InterPro"/>
</dbReference>
<dbReference type="Pfam" id="PF14841">
    <property type="entry name" value="FliG_M"/>
    <property type="match status" value="1"/>
</dbReference>
<dbReference type="EMBL" id="FBYC01000004">
    <property type="protein sequence ID" value="CUX81304.1"/>
    <property type="molecule type" value="Genomic_DNA"/>
</dbReference>
<dbReference type="EMBL" id="LJSG01000006">
    <property type="protein sequence ID" value="KPP94250.1"/>
    <property type="molecule type" value="Genomic_DNA"/>
</dbReference>
<dbReference type="Pfam" id="PF14842">
    <property type="entry name" value="FliG_N"/>
    <property type="match status" value="1"/>
</dbReference>
<keyword evidence="16" id="KW-0966">Cell projection</keyword>
<dbReference type="Proteomes" id="UP000182045">
    <property type="component" value="Unassembled WGS sequence"/>
</dbReference>
<dbReference type="STRING" id="1666912.Ga0058931_1680"/>
<organism evidence="16 17">
    <name type="scientific">Roseibaca calidilacus</name>
    <dbReference type="NCBI Taxonomy" id="1666912"/>
    <lineage>
        <taxon>Bacteria</taxon>
        <taxon>Pseudomonadati</taxon>
        <taxon>Pseudomonadota</taxon>
        <taxon>Alphaproteobacteria</taxon>
        <taxon>Rhodobacterales</taxon>
        <taxon>Paracoccaceae</taxon>
        <taxon>Roseinatronobacter</taxon>
    </lineage>
</organism>
<protein>
    <recommendedName>
        <fullName evidence="4">Flagellar motor switch protein FliG</fullName>
    </recommendedName>
</protein>
<feature type="domain" description="Flagellar motor switch protein FliG C-terminal" evidence="12">
    <location>
        <begin position="247"/>
        <end position="357"/>
    </location>
</feature>
<evidence type="ECO:0000256" key="7">
    <source>
        <dbReference type="ARBA" id="ARBA00022779"/>
    </source>
</evidence>
<keyword evidence="5" id="KW-1003">Cell membrane</keyword>
<reference evidence="15 18" key="2">
    <citation type="submission" date="2016-01" db="EMBL/GenBank/DDBJ databases">
        <authorList>
            <person name="Varghese N."/>
        </authorList>
    </citation>
    <scope>NUCLEOTIDE SEQUENCE [LARGE SCALE GENOMIC DNA]</scope>
    <source>
        <strain evidence="15 18">HL-91</strain>
    </source>
</reference>
<dbReference type="GO" id="GO:0003774">
    <property type="term" value="F:cytoskeletal motor activity"/>
    <property type="evidence" value="ECO:0007669"/>
    <property type="project" value="InterPro"/>
</dbReference>
<accession>A0A0P7WTL4</accession>
<dbReference type="PANTHER" id="PTHR30534:SF0">
    <property type="entry name" value="FLAGELLAR MOTOR SWITCH PROTEIN FLIG"/>
    <property type="match status" value="1"/>
</dbReference>
<evidence type="ECO:0000256" key="5">
    <source>
        <dbReference type="ARBA" id="ARBA00022475"/>
    </source>
</evidence>
<evidence type="ECO:0000256" key="8">
    <source>
        <dbReference type="ARBA" id="ARBA00023136"/>
    </source>
</evidence>
<evidence type="ECO:0000256" key="11">
    <source>
        <dbReference type="SAM" id="MobiDB-lite"/>
    </source>
</evidence>
<dbReference type="AlphaFoldDB" id="A0A0P7WTL4"/>
<keyword evidence="9" id="KW-0975">Bacterial flagellum</keyword>
<evidence type="ECO:0000259" key="13">
    <source>
        <dbReference type="Pfam" id="PF14841"/>
    </source>
</evidence>
<evidence type="ECO:0000256" key="10">
    <source>
        <dbReference type="ARBA" id="ARBA00025598"/>
    </source>
</evidence>
<evidence type="ECO:0000259" key="12">
    <source>
        <dbReference type="Pfam" id="PF01706"/>
    </source>
</evidence>
<keyword evidence="16" id="KW-0282">Flagellum</keyword>
<keyword evidence="18" id="KW-1185">Reference proteome</keyword>